<feature type="transmembrane region" description="Helical" evidence="6">
    <location>
        <begin position="949"/>
        <end position="973"/>
    </location>
</feature>
<feature type="compositionally biased region" description="Low complexity" evidence="5">
    <location>
        <begin position="123"/>
        <end position="138"/>
    </location>
</feature>
<feature type="region of interest" description="Disordered" evidence="5">
    <location>
        <begin position="663"/>
        <end position="686"/>
    </location>
</feature>
<gene>
    <name evidence="7" type="ORF">PGQ11_004350</name>
</gene>
<dbReference type="InterPro" id="IPR036259">
    <property type="entry name" value="MFS_trans_sf"/>
</dbReference>
<name>A0ABR2J8F6_9PEZI</name>
<comment type="caution">
    <text evidence="7">The sequence shown here is derived from an EMBL/GenBank/DDBJ whole genome shotgun (WGS) entry which is preliminary data.</text>
</comment>
<keyword evidence="3 6" id="KW-1133">Transmembrane helix</keyword>
<feature type="compositionally biased region" description="Polar residues" evidence="5">
    <location>
        <begin position="340"/>
        <end position="355"/>
    </location>
</feature>
<dbReference type="CDD" id="cd06174">
    <property type="entry name" value="MFS"/>
    <property type="match status" value="1"/>
</dbReference>
<feature type="region of interest" description="Disordered" evidence="5">
    <location>
        <begin position="171"/>
        <end position="199"/>
    </location>
</feature>
<feature type="compositionally biased region" description="Basic and acidic residues" evidence="5">
    <location>
        <begin position="174"/>
        <end position="189"/>
    </location>
</feature>
<evidence type="ECO:0000256" key="4">
    <source>
        <dbReference type="ARBA" id="ARBA00023136"/>
    </source>
</evidence>
<evidence type="ECO:0000256" key="3">
    <source>
        <dbReference type="ARBA" id="ARBA00022989"/>
    </source>
</evidence>
<dbReference type="Gene3D" id="1.20.1250.20">
    <property type="entry name" value="MFS general substrate transporter like domains"/>
    <property type="match status" value="1"/>
</dbReference>
<feature type="region of interest" description="Disordered" evidence="5">
    <location>
        <begin position="572"/>
        <end position="599"/>
    </location>
</feature>
<keyword evidence="2 6" id="KW-0812">Transmembrane</keyword>
<evidence type="ECO:0000313" key="7">
    <source>
        <dbReference type="EMBL" id="KAK8873836.1"/>
    </source>
</evidence>
<organism evidence="7 8">
    <name type="scientific">Apiospora arundinis</name>
    <dbReference type="NCBI Taxonomy" id="335852"/>
    <lineage>
        <taxon>Eukaryota</taxon>
        <taxon>Fungi</taxon>
        <taxon>Dikarya</taxon>
        <taxon>Ascomycota</taxon>
        <taxon>Pezizomycotina</taxon>
        <taxon>Sordariomycetes</taxon>
        <taxon>Xylariomycetidae</taxon>
        <taxon>Amphisphaeriales</taxon>
        <taxon>Apiosporaceae</taxon>
        <taxon>Apiospora</taxon>
    </lineage>
</organism>
<proteinExistence type="predicted"/>
<evidence type="ECO:0000313" key="8">
    <source>
        <dbReference type="Proteomes" id="UP001390339"/>
    </source>
</evidence>
<evidence type="ECO:0000256" key="5">
    <source>
        <dbReference type="SAM" id="MobiDB-lite"/>
    </source>
</evidence>
<sequence>MSLTLRRAASAPPERRRVTAARLVLFRRSLVRGSESAIESSNYHGLLSVSSASSVRSRVAQVYDMDQESEHTETRDQGFVTSFGVPFTQRQSDQMPPRDIQASPRTVIRPSPSSLSLKTDNMRPSSIRSSGSRNGSSRHALLKPEVSQNHTTEKDLPAPPILIQGDPLFLDDPPTAREVEPPTPTKEETVSNSPTKVDVDPAASKIKDRKPPGIVCLDPTLHPPGTHAKVHHPGLVSGADFCDAGTEVERDSPIRTPETQGSLSPPRITVGRVFRTLTGGDICESEVDVSEHFHRDHTAMTKVRPAMELLLQEESHSGHERVSKVRPADQGDTIAGIHHSGSSPTPQSNNPYPHTTQDHQGHHSISKMRQFSDRASLMAAQPTSDPKEDHQGHIQVHKVQSYHGLSSMLIASLGVPRSTPHISINSSLPGQPLLQEEESSKVASYWGDIPLHTDNTSEVLDPAEELLRKKTSEVINEGSPLVNADNANASTHETQSGSKIRSFSLNAFQEQLGSHRTPSEGRRSTIHVPRILGKISQENKPNHEARPILPEGLDPRRATQWLRELLKYRKSTQPQLTQLPEKMHPRHERHSHQNSMDASGKEVLTAVTTFSDKNAAEASAINDAMVNLEQLLSEALHIANNVTEPEEHSHVNDDARRWHAYKGASENSQPASVHESLLGDPSEDEHMPGFHTPPIVFIGAVEGLTHGCEALPLRSIERKGLATPGIRGDKARGPHLPHRESSLHLQATSQRDRSPILPMPPPDRQLKRHSVYPTPWAYVEDQPTSISKSRTKKDVPNSREVREYIRVFHKPPVTSRGSSKSLQKGANWHDVPYTHQNPSTEFRRIEADACSLDGGASDDEIDFGAPFPHRNAAELSSAGVIPPDHSHHISANATRASFRRSAANKARELRNISLRGRSHISIRDANFSLAKSRRRQPIARDWSPIRKCYAATVACISTALIGILIGIYAGLVPSIQYFIVDTNHLAILGNVGLYLSMAFPTFFFWPLPLLHGRKPYILTSLAVAMPLLFPQALAISTPRITYTSLWTTALLLSRALMGVALGFASMNFHSILTDLFGVSLMSRNPHGELVDYCDVRRHGGGLGVWLGIWT</sequence>
<keyword evidence="8" id="KW-1185">Reference proteome</keyword>
<feature type="region of interest" description="Disordered" evidence="5">
    <location>
        <begin position="331"/>
        <end position="370"/>
    </location>
</feature>
<evidence type="ECO:0000256" key="1">
    <source>
        <dbReference type="ARBA" id="ARBA00004141"/>
    </source>
</evidence>
<feature type="region of interest" description="Disordered" evidence="5">
    <location>
        <begin position="743"/>
        <end position="768"/>
    </location>
</feature>
<dbReference type="PANTHER" id="PTHR23502">
    <property type="entry name" value="MAJOR FACILITATOR SUPERFAMILY"/>
    <property type="match status" value="1"/>
</dbReference>
<comment type="subcellular location">
    <subcellularLocation>
        <location evidence="1">Membrane</location>
        <topology evidence="1">Multi-pass membrane protein</topology>
    </subcellularLocation>
</comment>
<protein>
    <submittedName>
        <fullName evidence="7">Major facilitator superfamily transporter</fullName>
    </submittedName>
</protein>
<dbReference type="SUPFAM" id="SSF103473">
    <property type="entry name" value="MFS general substrate transporter"/>
    <property type="match status" value="1"/>
</dbReference>
<evidence type="ECO:0000256" key="6">
    <source>
        <dbReference type="SAM" id="Phobius"/>
    </source>
</evidence>
<feature type="transmembrane region" description="Helical" evidence="6">
    <location>
        <begin position="1049"/>
        <end position="1072"/>
    </location>
</feature>
<accession>A0ABR2J8F6</accession>
<feature type="region of interest" description="Disordered" evidence="5">
    <location>
        <begin position="812"/>
        <end position="835"/>
    </location>
</feature>
<keyword evidence="4 6" id="KW-0472">Membrane</keyword>
<evidence type="ECO:0000256" key="2">
    <source>
        <dbReference type="ARBA" id="ARBA00022692"/>
    </source>
</evidence>
<feature type="compositionally biased region" description="Polar residues" evidence="5">
    <location>
        <begin position="815"/>
        <end position="824"/>
    </location>
</feature>
<feature type="transmembrane region" description="Helical" evidence="6">
    <location>
        <begin position="1017"/>
        <end position="1037"/>
    </location>
</feature>
<dbReference type="EMBL" id="JAPCWZ010000003">
    <property type="protein sequence ID" value="KAK8873836.1"/>
    <property type="molecule type" value="Genomic_DNA"/>
</dbReference>
<feature type="transmembrane region" description="Helical" evidence="6">
    <location>
        <begin position="985"/>
        <end position="1005"/>
    </location>
</feature>
<reference evidence="7 8" key="1">
    <citation type="journal article" date="2024" name="IMA Fungus">
        <title>Apiospora arundinis, a panoply of carbohydrate-active enzymes and secondary metabolites.</title>
        <authorList>
            <person name="Sorensen T."/>
            <person name="Petersen C."/>
            <person name="Muurmann A.T."/>
            <person name="Christiansen J.V."/>
            <person name="Brundto M.L."/>
            <person name="Overgaard C.K."/>
            <person name="Boysen A.T."/>
            <person name="Wollenberg R.D."/>
            <person name="Larsen T.O."/>
            <person name="Sorensen J.L."/>
            <person name="Nielsen K.L."/>
            <person name="Sondergaard T.E."/>
        </authorList>
    </citation>
    <scope>NUCLEOTIDE SEQUENCE [LARGE SCALE GENOMIC DNA]</scope>
    <source>
        <strain evidence="7 8">AAU 773</strain>
    </source>
</reference>
<feature type="region of interest" description="Disordered" evidence="5">
    <location>
        <begin position="87"/>
        <end position="139"/>
    </location>
</feature>
<dbReference type="Proteomes" id="UP001390339">
    <property type="component" value="Unassembled WGS sequence"/>
</dbReference>
<dbReference type="PANTHER" id="PTHR23502:SF76">
    <property type="entry name" value="POLYAMINE TRANSPORT PROTEIN"/>
    <property type="match status" value="1"/>
</dbReference>